<feature type="signal peptide" evidence="1">
    <location>
        <begin position="1"/>
        <end position="23"/>
    </location>
</feature>
<dbReference type="PaxDb" id="2903-EOD05555"/>
<dbReference type="EnsemblProtists" id="EOD05555">
    <property type="protein sequence ID" value="EOD05555"/>
    <property type="gene ID" value="EMIHUDRAFT_121461"/>
</dbReference>
<evidence type="ECO:0000256" key="1">
    <source>
        <dbReference type="SAM" id="SignalP"/>
    </source>
</evidence>
<name>A0A0D3I2S0_EMIH1</name>
<accession>A0A0D3I2S0</accession>
<proteinExistence type="predicted"/>
<reference evidence="2" key="2">
    <citation type="submission" date="2024-10" db="UniProtKB">
        <authorList>
            <consortium name="EnsemblProtists"/>
        </authorList>
    </citation>
    <scope>IDENTIFICATION</scope>
</reference>
<dbReference type="HOGENOM" id="CLU_843163_0_0_1"/>
<dbReference type="AlphaFoldDB" id="A0A0D3I2S0"/>
<dbReference type="Proteomes" id="UP000013827">
    <property type="component" value="Unassembled WGS sequence"/>
</dbReference>
<organism evidence="2 3">
    <name type="scientific">Emiliania huxleyi (strain CCMP1516)</name>
    <dbReference type="NCBI Taxonomy" id="280463"/>
    <lineage>
        <taxon>Eukaryota</taxon>
        <taxon>Haptista</taxon>
        <taxon>Haptophyta</taxon>
        <taxon>Prymnesiophyceae</taxon>
        <taxon>Isochrysidales</taxon>
        <taxon>Noelaerhabdaceae</taxon>
        <taxon>Emiliania</taxon>
    </lineage>
</organism>
<keyword evidence="3" id="KW-1185">Reference proteome</keyword>
<dbReference type="KEGG" id="ehx:EMIHUDRAFT_121461"/>
<feature type="chain" id="PRO_5044290893" evidence="1">
    <location>
        <begin position="24"/>
        <end position="330"/>
    </location>
</feature>
<dbReference type="GeneID" id="17251704"/>
<reference evidence="3" key="1">
    <citation type="journal article" date="2013" name="Nature">
        <title>Pan genome of the phytoplankton Emiliania underpins its global distribution.</title>
        <authorList>
            <person name="Read B.A."/>
            <person name="Kegel J."/>
            <person name="Klute M.J."/>
            <person name="Kuo A."/>
            <person name="Lefebvre S.C."/>
            <person name="Maumus F."/>
            <person name="Mayer C."/>
            <person name="Miller J."/>
            <person name="Monier A."/>
            <person name="Salamov A."/>
            <person name="Young J."/>
            <person name="Aguilar M."/>
            <person name="Claverie J.M."/>
            <person name="Frickenhaus S."/>
            <person name="Gonzalez K."/>
            <person name="Herman E.K."/>
            <person name="Lin Y.C."/>
            <person name="Napier J."/>
            <person name="Ogata H."/>
            <person name="Sarno A.F."/>
            <person name="Shmutz J."/>
            <person name="Schroeder D."/>
            <person name="de Vargas C."/>
            <person name="Verret F."/>
            <person name="von Dassow P."/>
            <person name="Valentin K."/>
            <person name="Van de Peer Y."/>
            <person name="Wheeler G."/>
            <person name="Dacks J.B."/>
            <person name="Delwiche C.F."/>
            <person name="Dyhrman S.T."/>
            <person name="Glockner G."/>
            <person name="John U."/>
            <person name="Richards T."/>
            <person name="Worden A.Z."/>
            <person name="Zhang X."/>
            <person name="Grigoriev I.V."/>
            <person name="Allen A.E."/>
            <person name="Bidle K."/>
            <person name="Borodovsky M."/>
            <person name="Bowler C."/>
            <person name="Brownlee C."/>
            <person name="Cock J.M."/>
            <person name="Elias M."/>
            <person name="Gladyshev V.N."/>
            <person name="Groth M."/>
            <person name="Guda C."/>
            <person name="Hadaegh A."/>
            <person name="Iglesias-Rodriguez M.D."/>
            <person name="Jenkins J."/>
            <person name="Jones B.M."/>
            <person name="Lawson T."/>
            <person name="Leese F."/>
            <person name="Lindquist E."/>
            <person name="Lobanov A."/>
            <person name="Lomsadze A."/>
            <person name="Malik S.B."/>
            <person name="Marsh M.E."/>
            <person name="Mackinder L."/>
            <person name="Mock T."/>
            <person name="Mueller-Roeber B."/>
            <person name="Pagarete A."/>
            <person name="Parker M."/>
            <person name="Probert I."/>
            <person name="Quesneville H."/>
            <person name="Raines C."/>
            <person name="Rensing S.A."/>
            <person name="Riano-Pachon D.M."/>
            <person name="Richier S."/>
            <person name="Rokitta S."/>
            <person name="Shiraiwa Y."/>
            <person name="Soanes D.M."/>
            <person name="van der Giezen M."/>
            <person name="Wahlund T.M."/>
            <person name="Williams B."/>
            <person name="Wilson W."/>
            <person name="Wolfe G."/>
            <person name="Wurch L.L."/>
        </authorList>
    </citation>
    <scope>NUCLEOTIDE SEQUENCE</scope>
</reference>
<sequence length="330" mass="35111">MLVVLGAFDFASLIISVAPSSRCAPPPLLHAAAPSAAELMLVACKVARLAEVQEMPLALRMPSTFALVDAAFEALPQVGAVAREGGPDDECQLYDALVEGLDSRLTEVCDSLGGLDGLTPQQREGLVAGVVEVLFGDSILTEQTWAAVDSGEQPPPREAPFAPPLIDPERLSALAGSWAETLELGEGEARELLDGVARAISTSMPWPVARPLARKLYDESERLHAHMRLLVAQALPLPGGVLRLPERSRDSLVLAVLEAALESCNLYALESALLTTMAQALLRSEHSAGAEADEPALESRARLAWQIIQHDREGQRLRDRLTAMEGAGGG</sequence>
<dbReference type="RefSeq" id="XP_005757984.1">
    <property type="nucleotide sequence ID" value="XM_005757927.1"/>
</dbReference>
<evidence type="ECO:0000313" key="2">
    <source>
        <dbReference type="EnsemblProtists" id="EOD05555"/>
    </source>
</evidence>
<protein>
    <submittedName>
        <fullName evidence="2">Uncharacterized protein</fullName>
    </submittedName>
</protein>
<evidence type="ECO:0000313" key="3">
    <source>
        <dbReference type="Proteomes" id="UP000013827"/>
    </source>
</evidence>
<keyword evidence="1" id="KW-0732">Signal</keyword>